<dbReference type="AlphaFoldDB" id="A0AAD7G2J5"/>
<evidence type="ECO:0008006" key="6">
    <source>
        <dbReference type="Google" id="ProtNLM"/>
    </source>
</evidence>
<keyword evidence="5" id="KW-1185">Reference proteome</keyword>
<evidence type="ECO:0000256" key="1">
    <source>
        <dbReference type="ARBA" id="ARBA00006484"/>
    </source>
</evidence>
<dbReference type="PANTHER" id="PTHR43490:SF99">
    <property type="entry name" value="SHORT-CHAIN DEHYDROGENASE_REDUCTASE"/>
    <property type="match status" value="1"/>
</dbReference>
<dbReference type="Pfam" id="PF00106">
    <property type="entry name" value="adh_short"/>
    <property type="match status" value="2"/>
</dbReference>
<gene>
    <name evidence="4" type="ORF">B0H17DRAFT_1214872</name>
</gene>
<dbReference type="InterPro" id="IPR002347">
    <property type="entry name" value="SDR_fam"/>
</dbReference>
<dbReference type="PANTHER" id="PTHR43490">
    <property type="entry name" value="(+)-NEOMENTHOL DEHYDROGENASE"/>
    <property type="match status" value="1"/>
</dbReference>
<comment type="caution">
    <text evidence="4">The sequence shown here is derived from an EMBL/GenBank/DDBJ whole genome shotgun (WGS) entry which is preliminary data.</text>
</comment>
<comment type="similarity">
    <text evidence="1">Belongs to the short-chain dehydrogenases/reductases (SDR) family.</text>
</comment>
<dbReference type="InterPro" id="IPR036291">
    <property type="entry name" value="NAD(P)-bd_dom_sf"/>
</dbReference>
<dbReference type="SUPFAM" id="SSF51735">
    <property type="entry name" value="NAD(P)-binding Rossmann-fold domains"/>
    <property type="match status" value="1"/>
</dbReference>
<dbReference type="Proteomes" id="UP001221757">
    <property type="component" value="Unassembled WGS sequence"/>
</dbReference>
<dbReference type="InterPro" id="IPR020904">
    <property type="entry name" value="Sc_DH/Rdtase_CS"/>
</dbReference>
<reference evidence="4" key="1">
    <citation type="submission" date="2023-03" db="EMBL/GenBank/DDBJ databases">
        <title>Massive genome expansion in bonnet fungi (Mycena s.s.) driven by repeated elements and novel gene families across ecological guilds.</title>
        <authorList>
            <consortium name="Lawrence Berkeley National Laboratory"/>
            <person name="Harder C.B."/>
            <person name="Miyauchi S."/>
            <person name="Viragh M."/>
            <person name="Kuo A."/>
            <person name="Thoen E."/>
            <person name="Andreopoulos B."/>
            <person name="Lu D."/>
            <person name="Skrede I."/>
            <person name="Drula E."/>
            <person name="Henrissat B."/>
            <person name="Morin E."/>
            <person name="Kohler A."/>
            <person name="Barry K."/>
            <person name="LaButti K."/>
            <person name="Morin E."/>
            <person name="Salamov A."/>
            <person name="Lipzen A."/>
            <person name="Mereny Z."/>
            <person name="Hegedus B."/>
            <person name="Baldrian P."/>
            <person name="Stursova M."/>
            <person name="Weitz H."/>
            <person name="Taylor A."/>
            <person name="Grigoriev I.V."/>
            <person name="Nagy L.G."/>
            <person name="Martin F."/>
            <person name="Kauserud H."/>
        </authorList>
    </citation>
    <scope>NUCLEOTIDE SEQUENCE</scope>
    <source>
        <strain evidence="4">CBHHK067</strain>
    </source>
</reference>
<protein>
    <recommendedName>
        <fullName evidence="6">NAD(P)-binding protein</fullName>
    </recommendedName>
</protein>
<evidence type="ECO:0000313" key="5">
    <source>
        <dbReference type="Proteomes" id="UP001221757"/>
    </source>
</evidence>
<dbReference type="PROSITE" id="PS00061">
    <property type="entry name" value="ADH_SHORT"/>
    <property type="match status" value="1"/>
</dbReference>
<keyword evidence="3" id="KW-0560">Oxidoreductase</keyword>
<keyword evidence="2" id="KW-0521">NADP</keyword>
<proteinExistence type="inferred from homology"/>
<evidence type="ECO:0000256" key="3">
    <source>
        <dbReference type="ARBA" id="ARBA00023002"/>
    </source>
</evidence>
<dbReference type="Gene3D" id="3.40.50.720">
    <property type="entry name" value="NAD(P)-binding Rossmann-like Domain"/>
    <property type="match status" value="2"/>
</dbReference>
<evidence type="ECO:0000313" key="4">
    <source>
        <dbReference type="EMBL" id="KAJ7652900.1"/>
    </source>
</evidence>
<dbReference type="GO" id="GO:0016491">
    <property type="term" value="F:oxidoreductase activity"/>
    <property type="evidence" value="ECO:0007669"/>
    <property type="project" value="UniProtKB-KW"/>
</dbReference>
<dbReference type="GO" id="GO:0016020">
    <property type="term" value="C:membrane"/>
    <property type="evidence" value="ECO:0007669"/>
    <property type="project" value="TreeGrafter"/>
</dbReference>
<sequence>MSDACPNASTDSRKLATAEEALAKFAADIDASSTVVPVQLDVTDAASIKNAHAFIANHLKEKDLPGLDVLINNAGTPPPPILLAYNSSKSALNSLTLQWAIQEEEKASGIRVVSICPGYNATNLNQYSGTKSPAEGCMTIVKTALEKAERSGVHFSKDGDIKW</sequence>
<organism evidence="4 5">
    <name type="scientific">Mycena rosella</name>
    <name type="common">Pink bonnet</name>
    <name type="synonym">Agaricus rosellus</name>
    <dbReference type="NCBI Taxonomy" id="1033263"/>
    <lineage>
        <taxon>Eukaryota</taxon>
        <taxon>Fungi</taxon>
        <taxon>Dikarya</taxon>
        <taxon>Basidiomycota</taxon>
        <taxon>Agaricomycotina</taxon>
        <taxon>Agaricomycetes</taxon>
        <taxon>Agaricomycetidae</taxon>
        <taxon>Agaricales</taxon>
        <taxon>Marasmiineae</taxon>
        <taxon>Mycenaceae</taxon>
        <taxon>Mycena</taxon>
    </lineage>
</organism>
<name>A0AAD7G2J5_MYCRO</name>
<evidence type="ECO:0000256" key="2">
    <source>
        <dbReference type="ARBA" id="ARBA00022857"/>
    </source>
</evidence>
<dbReference type="EMBL" id="JARKIE010000343">
    <property type="protein sequence ID" value="KAJ7652900.1"/>
    <property type="molecule type" value="Genomic_DNA"/>
</dbReference>
<accession>A0AAD7G2J5</accession>